<sequence>MVDHEVNYFWEAKKDTVHVINDIDDESKSLVIQCKSKDDDLGEHYLRKGEEFKWRFRLQIFWHTLFFCRVRWENNKNRMFDSFKFTKEPKLCNYLDGGGEYFWKVKLDGIYFSCNGTDYHKRCEWDQNIECSD</sequence>
<dbReference type="Proteomes" id="UP001443914">
    <property type="component" value="Unassembled WGS sequence"/>
</dbReference>
<protein>
    <recommendedName>
        <fullName evidence="6">S-protein homolog</fullName>
    </recommendedName>
</protein>
<evidence type="ECO:0000256" key="5">
    <source>
        <dbReference type="ARBA" id="ARBA00022729"/>
    </source>
</evidence>
<dbReference type="AlphaFoldDB" id="A0AAW1NCM5"/>
<evidence type="ECO:0000256" key="1">
    <source>
        <dbReference type="ARBA" id="ARBA00004613"/>
    </source>
</evidence>
<comment type="subcellular location">
    <subcellularLocation>
        <location evidence="1 6">Secreted</location>
    </subcellularLocation>
</comment>
<proteinExistence type="inferred from homology"/>
<comment type="similarity">
    <text evidence="2 6">Belongs to the plant self-incompatibility (S1) protein family.</text>
</comment>
<evidence type="ECO:0000256" key="6">
    <source>
        <dbReference type="RuleBase" id="RU367044"/>
    </source>
</evidence>
<organism evidence="7 8">
    <name type="scientific">Saponaria officinalis</name>
    <name type="common">Common soapwort</name>
    <name type="synonym">Lychnis saponaria</name>
    <dbReference type="NCBI Taxonomy" id="3572"/>
    <lineage>
        <taxon>Eukaryota</taxon>
        <taxon>Viridiplantae</taxon>
        <taxon>Streptophyta</taxon>
        <taxon>Embryophyta</taxon>
        <taxon>Tracheophyta</taxon>
        <taxon>Spermatophyta</taxon>
        <taxon>Magnoliopsida</taxon>
        <taxon>eudicotyledons</taxon>
        <taxon>Gunneridae</taxon>
        <taxon>Pentapetalae</taxon>
        <taxon>Caryophyllales</taxon>
        <taxon>Caryophyllaceae</taxon>
        <taxon>Caryophylleae</taxon>
        <taxon>Saponaria</taxon>
    </lineage>
</organism>
<dbReference type="PANTHER" id="PTHR31232:SF155">
    <property type="entry name" value="PLANT SELF-INCOMPATIBILITY PROTEIN S1 FAMILY"/>
    <property type="match status" value="1"/>
</dbReference>
<dbReference type="Pfam" id="PF05938">
    <property type="entry name" value="Self-incomp_S1"/>
    <property type="match status" value="1"/>
</dbReference>
<reference evidence="7" key="1">
    <citation type="submission" date="2024-03" db="EMBL/GenBank/DDBJ databases">
        <title>WGS assembly of Saponaria officinalis var. Norfolk2.</title>
        <authorList>
            <person name="Jenkins J."/>
            <person name="Shu S."/>
            <person name="Grimwood J."/>
            <person name="Barry K."/>
            <person name="Goodstein D."/>
            <person name="Schmutz J."/>
            <person name="Leebens-Mack J."/>
            <person name="Osbourn A."/>
        </authorList>
    </citation>
    <scope>NUCLEOTIDE SEQUENCE [LARGE SCALE GENOMIC DNA]</scope>
    <source>
        <strain evidence="7">JIC</strain>
    </source>
</reference>
<keyword evidence="4 6" id="KW-0964">Secreted</keyword>
<comment type="caution">
    <text evidence="7">The sequence shown here is derived from an EMBL/GenBank/DDBJ whole genome shotgun (WGS) entry which is preliminary data.</text>
</comment>
<evidence type="ECO:0000313" key="7">
    <source>
        <dbReference type="EMBL" id="KAK9755548.1"/>
    </source>
</evidence>
<gene>
    <name evidence="7" type="ORF">RND81_01G033600</name>
</gene>
<accession>A0AAW1NCM5</accession>
<keyword evidence="3 6" id="KW-0713">Self-incompatibility</keyword>
<dbReference type="GO" id="GO:0005576">
    <property type="term" value="C:extracellular region"/>
    <property type="evidence" value="ECO:0007669"/>
    <property type="project" value="UniProtKB-SubCell"/>
</dbReference>
<keyword evidence="5" id="KW-0732">Signal</keyword>
<dbReference type="GO" id="GO:0060320">
    <property type="term" value="P:rejection of self pollen"/>
    <property type="evidence" value="ECO:0007669"/>
    <property type="project" value="UniProtKB-KW"/>
</dbReference>
<evidence type="ECO:0000256" key="4">
    <source>
        <dbReference type="ARBA" id="ARBA00022525"/>
    </source>
</evidence>
<dbReference type="InterPro" id="IPR010264">
    <property type="entry name" value="Self-incomp_S1"/>
</dbReference>
<dbReference type="EMBL" id="JBDFQZ010000001">
    <property type="protein sequence ID" value="KAK9755548.1"/>
    <property type="molecule type" value="Genomic_DNA"/>
</dbReference>
<dbReference type="PANTHER" id="PTHR31232">
    <property type="match status" value="1"/>
</dbReference>
<evidence type="ECO:0000313" key="8">
    <source>
        <dbReference type="Proteomes" id="UP001443914"/>
    </source>
</evidence>
<name>A0AAW1NCM5_SAPOF</name>
<evidence type="ECO:0000256" key="2">
    <source>
        <dbReference type="ARBA" id="ARBA00005581"/>
    </source>
</evidence>
<evidence type="ECO:0000256" key="3">
    <source>
        <dbReference type="ARBA" id="ARBA00022471"/>
    </source>
</evidence>
<keyword evidence="8" id="KW-1185">Reference proteome</keyword>